<proteinExistence type="predicted"/>
<reference evidence="1" key="1">
    <citation type="submission" date="2019-12" db="EMBL/GenBank/DDBJ databases">
        <title>Genome sequence of Babesia ovis.</title>
        <authorList>
            <person name="Yamagishi J."/>
            <person name="Sevinc F."/>
            <person name="Xuan X."/>
        </authorList>
    </citation>
    <scope>NUCLEOTIDE SEQUENCE</scope>
    <source>
        <strain evidence="1">Selcuk</strain>
    </source>
</reference>
<dbReference type="OrthoDB" id="365035at2759"/>
<comment type="caution">
    <text evidence="1">The sequence shown here is derived from an EMBL/GenBank/DDBJ whole genome shotgun (WGS) entry which is preliminary data.</text>
</comment>
<keyword evidence="2" id="KW-1185">Reference proteome</keyword>
<evidence type="ECO:0000313" key="1">
    <source>
        <dbReference type="EMBL" id="GFE53390.1"/>
    </source>
</evidence>
<organism evidence="1 2">
    <name type="scientific">Babesia ovis</name>
    <dbReference type="NCBI Taxonomy" id="5869"/>
    <lineage>
        <taxon>Eukaryota</taxon>
        <taxon>Sar</taxon>
        <taxon>Alveolata</taxon>
        <taxon>Apicomplexa</taxon>
        <taxon>Aconoidasida</taxon>
        <taxon>Piroplasmida</taxon>
        <taxon>Babesiidae</taxon>
        <taxon>Babesia</taxon>
    </lineage>
</organism>
<gene>
    <name evidence="1" type="ORF">BaOVIS_007940</name>
</gene>
<dbReference type="EMBL" id="BLIY01000006">
    <property type="protein sequence ID" value="GFE53390.1"/>
    <property type="molecule type" value="Genomic_DNA"/>
</dbReference>
<name>A0A9W5T9K7_BABOV</name>
<dbReference type="Proteomes" id="UP001057455">
    <property type="component" value="Unassembled WGS sequence"/>
</dbReference>
<evidence type="ECO:0000313" key="2">
    <source>
        <dbReference type="Proteomes" id="UP001057455"/>
    </source>
</evidence>
<protein>
    <submittedName>
        <fullName evidence="1">Phytoene synthase, putative</fullName>
    </submittedName>
</protein>
<dbReference type="AlphaFoldDB" id="A0A9W5T9K7"/>
<accession>A0A9W5T9K7</accession>
<sequence>MEGHKIVLTKEFLQDFSASKQTAYSKSEPDVSNITDKQCQRSQQMLANCLNNFYDVIGPASGSNTAQKSDSSTRSDFQKILQCSKQFYEYEACIRQGDT</sequence>